<dbReference type="Gene3D" id="1.25.40.20">
    <property type="entry name" value="Ankyrin repeat-containing domain"/>
    <property type="match status" value="2"/>
</dbReference>
<dbReference type="Pfam" id="PF13962">
    <property type="entry name" value="PGG"/>
    <property type="match status" value="2"/>
</dbReference>
<dbReference type="SUPFAM" id="SSF48403">
    <property type="entry name" value="Ankyrin repeat"/>
    <property type="match status" value="2"/>
</dbReference>
<feature type="repeat" description="ANK" evidence="7">
    <location>
        <begin position="557"/>
        <end position="589"/>
    </location>
</feature>
<feature type="repeat" description="ANK" evidence="7">
    <location>
        <begin position="523"/>
        <end position="555"/>
    </location>
</feature>
<reference evidence="11 12" key="1">
    <citation type="journal article" date="2016" name="G3 (Bethesda)">
        <title>First Draft Assembly and Annotation of the Genome of a California Endemic Oak Quercus lobata Nee (Fagaceae).</title>
        <authorList>
            <person name="Sork V.L."/>
            <person name="Fitz-Gibbon S.T."/>
            <person name="Puiu D."/>
            <person name="Crepeau M."/>
            <person name="Gugger P.F."/>
            <person name="Sherman R."/>
            <person name="Stevens K."/>
            <person name="Langley C.H."/>
            <person name="Pellegrini M."/>
            <person name="Salzberg S.L."/>
        </authorList>
    </citation>
    <scope>NUCLEOTIDE SEQUENCE [LARGE SCALE GENOMIC DNA]</scope>
    <source>
        <strain evidence="11 12">cv. SW786</strain>
    </source>
</reference>
<comment type="subcellular location">
    <subcellularLocation>
        <location evidence="1">Membrane</location>
        <topology evidence="1">Multi-pass membrane protein</topology>
    </subcellularLocation>
</comment>
<dbReference type="InParanoid" id="A0A7N2L5P9"/>
<keyword evidence="2 9" id="KW-0812">Transmembrane</keyword>
<dbReference type="Gramene" id="QL03p028233:mrna">
    <property type="protein sequence ID" value="QL03p028233:mrna"/>
    <property type="gene ID" value="QL03p028233"/>
</dbReference>
<dbReference type="PANTHER" id="PTHR24186">
    <property type="entry name" value="PROTEIN PHOSPHATASE 1 REGULATORY SUBUNIT"/>
    <property type="match status" value="1"/>
</dbReference>
<dbReference type="InterPro" id="IPR002110">
    <property type="entry name" value="Ankyrin_rpt"/>
</dbReference>
<accession>A0A7N2L5P9</accession>
<evidence type="ECO:0000256" key="8">
    <source>
        <dbReference type="SAM" id="MobiDB-lite"/>
    </source>
</evidence>
<keyword evidence="6 9" id="KW-0472">Membrane</keyword>
<feature type="domain" description="PGG" evidence="10">
    <location>
        <begin position="215"/>
        <end position="243"/>
    </location>
</feature>
<evidence type="ECO:0000313" key="11">
    <source>
        <dbReference type="EnsemblPlants" id="QL03p028233:mrna"/>
    </source>
</evidence>
<protein>
    <recommendedName>
        <fullName evidence="10">PGG domain-containing protein</fullName>
    </recommendedName>
</protein>
<evidence type="ECO:0000256" key="6">
    <source>
        <dbReference type="ARBA" id="ARBA00023136"/>
    </source>
</evidence>
<evidence type="ECO:0000259" key="10">
    <source>
        <dbReference type="Pfam" id="PF13962"/>
    </source>
</evidence>
<dbReference type="SMART" id="SM00248">
    <property type="entry name" value="ANK"/>
    <property type="match status" value="8"/>
</dbReference>
<dbReference type="Pfam" id="PF00023">
    <property type="entry name" value="Ank"/>
    <property type="match status" value="1"/>
</dbReference>
<sequence length="783" mass="88171">MSALHISANKGHVDVMDTLIKRCPDICELLDNKGRTALHYAVESGMPKTVKFLLRKEEFQNLINEQDEEGNTPLHLAATRGYAMIVQSLSLFSKVDNVIKNKADRTTLDILRSKTQKNILFWLADEMPLGPFIPFFRYNIGYLPSLETVATRETKEAHSIETATNGEGHHDQNKVSKKELNVEGNNNEEKKTEAPCQKAQDNHPVQKEESSQILASTSLMVATIVATVAFQAACQDPGGYDDKSAFLMCFQFIVAILPRYFQIPYPRLFIFMLSELSLLCMIVAFLSVLNTQNSKPSDSSATGIDDQWVQLAMEIVCASSYLMLIYGEPRRYITPSQGIKQGNPLSPYLSLLCAEGPRNNPSYVWCSLLAARDIIREGSIWKVGDGRSIEVSTHKWLSHKPVFLGEPWPNLLREAWKEWFTCKLRKSRLLRQILQTAEEMTKVNLLVATLVATVTIAAAFQLPGGYNDNGLAILRNNPNFRSFMKIYGKLVERNYIYSTISGNDSFLEEIRGDDLNLKQVTRRGNSVLHVAAKSGKVQIIKKVLDSQPSLLCMENCKGNTALHIAASLGHFDMTKRLISCAKDQEAAVKNLLLRKRNLEKNTALHEAIRNDHYDIVEFLIREDPELASLTNNASESPLFLAVDRGFYKIALQIIETIPECSYMGRNGMSALHAAVIRAQNRFATIVLTLEDNMLIPVCKDALLWLIKQICWIIFESRKLCKLDVTGTDCREYFGSWEALGICQKKPVRLGGAIRQYCGIQITSEDKIPRSPLVAEFGRLKCFW</sequence>
<dbReference type="InterPro" id="IPR026961">
    <property type="entry name" value="PGG_dom"/>
</dbReference>
<dbReference type="EnsemblPlants" id="QL03p028233:mrna">
    <property type="protein sequence ID" value="QL03p028233:mrna"/>
    <property type="gene ID" value="QL03p028233"/>
</dbReference>
<feature type="domain" description="PGG" evidence="10">
    <location>
        <begin position="437"/>
        <end position="484"/>
    </location>
</feature>
<feature type="compositionally biased region" description="Basic and acidic residues" evidence="8">
    <location>
        <begin position="167"/>
        <end position="193"/>
    </location>
</feature>
<feature type="repeat" description="ANK" evidence="7">
    <location>
        <begin position="33"/>
        <end position="65"/>
    </location>
</feature>
<dbReference type="AlphaFoldDB" id="A0A7N2L5P9"/>
<dbReference type="PROSITE" id="PS50088">
    <property type="entry name" value="ANK_REPEAT"/>
    <property type="match status" value="5"/>
</dbReference>
<evidence type="ECO:0000256" key="3">
    <source>
        <dbReference type="ARBA" id="ARBA00022737"/>
    </source>
</evidence>
<keyword evidence="5 7" id="KW-0040">ANK repeat</keyword>
<organism evidence="11 12">
    <name type="scientific">Quercus lobata</name>
    <name type="common">Valley oak</name>
    <dbReference type="NCBI Taxonomy" id="97700"/>
    <lineage>
        <taxon>Eukaryota</taxon>
        <taxon>Viridiplantae</taxon>
        <taxon>Streptophyta</taxon>
        <taxon>Embryophyta</taxon>
        <taxon>Tracheophyta</taxon>
        <taxon>Spermatophyta</taxon>
        <taxon>Magnoliopsida</taxon>
        <taxon>eudicotyledons</taxon>
        <taxon>Gunneridae</taxon>
        <taxon>Pentapetalae</taxon>
        <taxon>rosids</taxon>
        <taxon>fabids</taxon>
        <taxon>Fagales</taxon>
        <taxon>Fagaceae</taxon>
        <taxon>Quercus</taxon>
    </lineage>
</organism>
<reference evidence="11" key="2">
    <citation type="submission" date="2021-01" db="UniProtKB">
        <authorList>
            <consortium name="EnsemblPlants"/>
        </authorList>
    </citation>
    <scope>IDENTIFICATION</scope>
</reference>
<evidence type="ECO:0000256" key="4">
    <source>
        <dbReference type="ARBA" id="ARBA00022989"/>
    </source>
</evidence>
<feature type="repeat" description="ANK" evidence="7">
    <location>
        <begin position="599"/>
        <end position="631"/>
    </location>
</feature>
<dbReference type="GO" id="GO:0005886">
    <property type="term" value="C:plasma membrane"/>
    <property type="evidence" value="ECO:0007669"/>
    <property type="project" value="TreeGrafter"/>
</dbReference>
<dbReference type="PROSITE" id="PS50297">
    <property type="entry name" value="ANK_REP_REGION"/>
    <property type="match status" value="3"/>
</dbReference>
<evidence type="ECO:0000256" key="9">
    <source>
        <dbReference type="SAM" id="Phobius"/>
    </source>
</evidence>
<keyword evidence="12" id="KW-1185">Reference proteome</keyword>
<evidence type="ECO:0000313" key="12">
    <source>
        <dbReference type="Proteomes" id="UP000594261"/>
    </source>
</evidence>
<feature type="region of interest" description="Disordered" evidence="8">
    <location>
        <begin position="154"/>
        <end position="207"/>
    </location>
</feature>
<feature type="transmembrane region" description="Helical" evidence="9">
    <location>
        <begin position="443"/>
        <end position="462"/>
    </location>
</feature>
<feature type="transmembrane region" description="Helical" evidence="9">
    <location>
        <begin position="268"/>
        <end position="288"/>
    </location>
</feature>
<dbReference type="InterPro" id="IPR036770">
    <property type="entry name" value="Ankyrin_rpt-contain_sf"/>
</dbReference>
<dbReference type="Proteomes" id="UP000594261">
    <property type="component" value="Chromosome 3"/>
</dbReference>
<evidence type="ECO:0000256" key="5">
    <source>
        <dbReference type="ARBA" id="ARBA00023043"/>
    </source>
</evidence>
<name>A0A7N2L5P9_QUELO</name>
<dbReference type="Pfam" id="PF12796">
    <property type="entry name" value="Ank_2"/>
    <property type="match status" value="2"/>
</dbReference>
<proteinExistence type="predicted"/>
<evidence type="ECO:0000256" key="2">
    <source>
        <dbReference type="ARBA" id="ARBA00022692"/>
    </source>
</evidence>
<dbReference type="EMBL" id="LRBV02000003">
    <property type="status" value="NOT_ANNOTATED_CDS"/>
    <property type="molecule type" value="Genomic_DNA"/>
</dbReference>
<keyword evidence="3" id="KW-0677">Repeat</keyword>
<feature type="repeat" description="ANK" evidence="7">
    <location>
        <begin position="69"/>
        <end position="89"/>
    </location>
</feature>
<keyword evidence="4 9" id="KW-1133">Transmembrane helix</keyword>
<evidence type="ECO:0000256" key="1">
    <source>
        <dbReference type="ARBA" id="ARBA00004141"/>
    </source>
</evidence>
<evidence type="ECO:0000256" key="7">
    <source>
        <dbReference type="PROSITE-ProRule" id="PRU00023"/>
    </source>
</evidence>
<dbReference type="PANTHER" id="PTHR24186:SF50">
    <property type="entry name" value="ANKYRIN REPEAT-CONTAINING PROTEIN ITN1-LIKE ISOFORM X1"/>
    <property type="match status" value="1"/>
</dbReference>